<dbReference type="KEGG" id="caua:113070637"/>
<evidence type="ECO:0000313" key="1">
    <source>
        <dbReference type="Proteomes" id="UP000515129"/>
    </source>
</evidence>
<sequence>MLAVSVDGNRKHYRFKNKASTEKRGLLDQLFIQSDVEVSEFVDYVRKNSDHVSGRGLCGASHWTAAKELAKKSSSKLDEEGLEIAVCRHGVLLMALNMFRGEIFAYPLFLQKKLADMSQGSIKFFCSDVACKYFPYLQRISKHFPELQSLLDMHPFLSVMHAKAHSWKCEVKYSGAYQEGAGSTIGEEVEQVNSFLSRIAVTSKYMSKSGRADMITMQAMLWNKRKILNLGQALVNRYVKV</sequence>
<dbReference type="GeneID" id="113070637"/>
<dbReference type="Proteomes" id="UP000515129">
    <property type="component" value="Unplaced"/>
</dbReference>
<keyword evidence="1" id="KW-1185">Reference proteome</keyword>
<dbReference type="RefSeq" id="XP_026099814.1">
    <property type="nucleotide sequence ID" value="XM_026244029.1"/>
</dbReference>
<protein>
    <submittedName>
        <fullName evidence="2">Uncharacterized protein LOC113070637</fullName>
    </submittedName>
</protein>
<evidence type="ECO:0000313" key="2">
    <source>
        <dbReference type="RefSeq" id="XP_026099814.1"/>
    </source>
</evidence>
<dbReference type="AlphaFoldDB" id="A0A6P6MU16"/>
<dbReference type="PANTHER" id="PTHR33104:SF2">
    <property type="entry name" value="CXC3 LIKE CYSTEINE CLUSTER DOMAIN-CONTAINING PROTEIN"/>
    <property type="match status" value="1"/>
</dbReference>
<reference evidence="2" key="1">
    <citation type="submission" date="2025-08" db="UniProtKB">
        <authorList>
            <consortium name="RefSeq"/>
        </authorList>
    </citation>
    <scope>IDENTIFICATION</scope>
    <source>
        <strain evidence="2">Wakin</strain>
        <tissue evidence="2">Muscle</tissue>
    </source>
</reference>
<dbReference type="Pfam" id="PF18758">
    <property type="entry name" value="KDZ"/>
    <property type="match status" value="1"/>
</dbReference>
<gene>
    <name evidence="2" type="primary">LOC113070637</name>
</gene>
<proteinExistence type="predicted"/>
<accession>A0A6P6MU16</accession>
<dbReference type="OrthoDB" id="8942143at2759"/>
<organism evidence="1 2">
    <name type="scientific">Carassius auratus</name>
    <name type="common">Goldfish</name>
    <dbReference type="NCBI Taxonomy" id="7957"/>
    <lineage>
        <taxon>Eukaryota</taxon>
        <taxon>Metazoa</taxon>
        <taxon>Chordata</taxon>
        <taxon>Craniata</taxon>
        <taxon>Vertebrata</taxon>
        <taxon>Euteleostomi</taxon>
        <taxon>Actinopterygii</taxon>
        <taxon>Neopterygii</taxon>
        <taxon>Teleostei</taxon>
        <taxon>Ostariophysi</taxon>
        <taxon>Cypriniformes</taxon>
        <taxon>Cyprinidae</taxon>
        <taxon>Cyprininae</taxon>
        <taxon>Carassius</taxon>
    </lineage>
</organism>
<name>A0A6P6MU16_CARAU</name>
<dbReference type="PANTHER" id="PTHR33104">
    <property type="entry name" value="SI:DKEY-29D5.2"/>
    <property type="match status" value="1"/>
</dbReference>
<dbReference type="InterPro" id="IPR040521">
    <property type="entry name" value="KDZ"/>
</dbReference>